<name>A0A131Z2W4_RHIAP</name>
<evidence type="ECO:0000256" key="1">
    <source>
        <dbReference type="SAM" id="SignalP"/>
    </source>
</evidence>
<keyword evidence="1" id="KW-0732">Signal</keyword>
<evidence type="ECO:0000313" key="2">
    <source>
        <dbReference type="EMBL" id="JAP85298.1"/>
    </source>
</evidence>
<dbReference type="AlphaFoldDB" id="A0A131Z2W4"/>
<reference evidence="2" key="1">
    <citation type="journal article" date="2016" name="Ticks Tick Borne Dis.">
        <title>De novo assembly and annotation of the salivary gland transcriptome of Rhipicephalus appendiculatus male and female ticks during blood feeding.</title>
        <authorList>
            <person name="de Castro M.H."/>
            <person name="de Klerk D."/>
            <person name="Pienaar R."/>
            <person name="Latif A.A."/>
            <person name="Rees D.J."/>
            <person name="Mans B.J."/>
        </authorList>
    </citation>
    <scope>NUCLEOTIDE SEQUENCE</scope>
    <source>
        <tissue evidence="2">Salivary glands</tissue>
    </source>
</reference>
<proteinExistence type="predicted"/>
<feature type="signal peptide" evidence="1">
    <location>
        <begin position="1"/>
        <end position="19"/>
    </location>
</feature>
<accession>A0A131Z2W4</accession>
<sequence>MKETKIFAVILFISHLAITDCDLNVLSLTYGIRKFLGTPLPIWTTNTTEDKLGKPRCEVDVLLTISKTQVTYQHLCYERGQKKSVRITGTFDQSKRRRLFIHVKDLNYTICQEMVYLNWLTKCAVFMVTAPCPGRWRTYEVRVWNSSIQSQHLGDCYRKFKKVQPRGRGIYSDDCQNIVHKSSKLPILNMKN</sequence>
<dbReference type="EMBL" id="GEDV01003259">
    <property type="protein sequence ID" value="JAP85298.1"/>
    <property type="molecule type" value="Transcribed_RNA"/>
</dbReference>
<protein>
    <submittedName>
        <fullName evidence="2">Lipocalin</fullName>
    </submittedName>
</protein>
<feature type="chain" id="PRO_5007286540" evidence="1">
    <location>
        <begin position="20"/>
        <end position="192"/>
    </location>
</feature>
<organism evidence="2">
    <name type="scientific">Rhipicephalus appendiculatus</name>
    <name type="common">Brown ear tick</name>
    <dbReference type="NCBI Taxonomy" id="34631"/>
    <lineage>
        <taxon>Eukaryota</taxon>
        <taxon>Metazoa</taxon>
        <taxon>Ecdysozoa</taxon>
        <taxon>Arthropoda</taxon>
        <taxon>Chelicerata</taxon>
        <taxon>Arachnida</taxon>
        <taxon>Acari</taxon>
        <taxon>Parasitiformes</taxon>
        <taxon>Ixodida</taxon>
        <taxon>Ixodoidea</taxon>
        <taxon>Ixodidae</taxon>
        <taxon>Rhipicephalinae</taxon>
        <taxon>Rhipicephalus</taxon>
        <taxon>Rhipicephalus</taxon>
    </lineage>
</organism>